<dbReference type="PANTHER" id="PTHR47561:SF1">
    <property type="entry name" value="POLYSACCHARIDE DEACETYLASE FAMILY PROTEIN (AFU_ORTHOLOGUE AFUA_6G05030)"/>
    <property type="match status" value="1"/>
</dbReference>
<dbReference type="EMBL" id="JAUSTP010000006">
    <property type="protein sequence ID" value="MDQ0189363.1"/>
    <property type="molecule type" value="Genomic_DNA"/>
</dbReference>
<organism evidence="2 3">
    <name type="scientific">Alicyclobacillus cycloheptanicus</name>
    <dbReference type="NCBI Taxonomy" id="1457"/>
    <lineage>
        <taxon>Bacteria</taxon>
        <taxon>Bacillati</taxon>
        <taxon>Bacillota</taxon>
        <taxon>Bacilli</taxon>
        <taxon>Bacillales</taxon>
        <taxon>Alicyclobacillaceae</taxon>
        <taxon>Alicyclobacillus</taxon>
    </lineage>
</organism>
<name>A0ABT9XHV7_9BACL</name>
<accession>A0ABT9XHV7</accession>
<dbReference type="RefSeq" id="WP_274456000.1">
    <property type="nucleotide sequence ID" value="NZ_CP067097.1"/>
</dbReference>
<sequence length="292" mass="33398">MENKGTVCLSFDFDAMSLWMSRGLFTPTPISRGEFGVVAVPRILYLLEERGIKSTWFIPGHTIETYRSVCEEIVAAGHEVALHTYNHTNMDKLTEQEEAEMFRRSYDLVANLTGIQPKGFRGPGFDQSPRTIDFMTNLGLLYDSSQMGHDYALYYCRQGDVIYPNDPPQLGPNSTIVEMPISWSLDDYPHFEYFRTQSIVMPGLREVDSVFKNWTADLEYMIRDFEDGVCTITFHPQVIGRGHRLLGLERWLDQLADMGLTFERMDIVAEAFAGGREFGIYQPKGKGREARD</sequence>
<proteinExistence type="predicted"/>
<dbReference type="CDD" id="cd10938">
    <property type="entry name" value="CE4_HpPgdA_like"/>
    <property type="match status" value="1"/>
</dbReference>
<dbReference type="Pfam" id="PF01522">
    <property type="entry name" value="Polysacc_deac_1"/>
    <property type="match status" value="1"/>
</dbReference>
<dbReference type="InterPro" id="IPR011330">
    <property type="entry name" value="Glyco_hydro/deAcase_b/a-brl"/>
</dbReference>
<evidence type="ECO:0000259" key="1">
    <source>
        <dbReference type="PROSITE" id="PS51677"/>
    </source>
</evidence>
<dbReference type="SUPFAM" id="SSF88713">
    <property type="entry name" value="Glycoside hydrolase/deacetylase"/>
    <property type="match status" value="1"/>
</dbReference>
<feature type="domain" description="NodB homology" evidence="1">
    <location>
        <begin position="27"/>
        <end position="263"/>
    </location>
</feature>
<evidence type="ECO:0000313" key="3">
    <source>
        <dbReference type="Proteomes" id="UP001232973"/>
    </source>
</evidence>
<dbReference type="PROSITE" id="PS51677">
    <property type="entry name" value="NODB"/>
    <property type="match status" value="1"/>
</dbReference>
<dbReference type="Proteomes" id="UP001232973">
    <property type="component" value="Unassembled WGS sequence"/>
</dbReference>
<dbReference type="Gene3D" id="3.20.20.370">
    <property type="entry name" value="Glycoside hydrolase/deacetylase"/>
    <property type="match status" value="1"/>
</dbReference>
<comment type="caution">
    <text evidence="2">The sequence shown here is derived from an EMBL/GenBank/DDBJ whole genome shotgun (WGS) entry which is preliminary data.</text>
</comment>
<reference evidence="2 3" key="1">
    <citation type="submission" date="2023-07" db="EMBL/GenBank/DDBJ databases">
        <title>Genomic Encyclopedia of Type Strains, Phase IV (KMG-IV): sequencing the most valuable type-strain genomes for metagenomic binning, comparative biology and taxonomic classification.</title>
        <authorList>
            <person name="Goeker M."/>
        </authorList>
    </citation>
    <scope>NUCLEOTIDE SEQUENCE [LARGE SCALE GENOMIC DNA]</scope>
    <source>
        <strain evidence="2 3">DSM 4006</strain>
    </source>
</reference>
<protein>
    <submittedName>
        <fullName evidence="2">Peptidoglycan/xylan/chitin deacetylase (PgdA/CDA1 family)</fullName>
    </submittedName>
</protein>
<dbReference type="InterPro" id="IPR002509">
    <property type="entry name" value="NODB_dom"/>
</dbReference>
<dbReference type="InterPro" id="IPR037950">
    <property type="entry name" value="PgdA-like"/>
</dbReference>
<gene>
    <name evidence="2" type="ORF">J2S03_001183</name>
</gene>
<keyword evidence="3" id="KW-1185">Reference proteome</keyword>
<evidence type="ECO:0000313" key="2">
    <source>
        <dbReference type="EMBL" id="MDQ0189363.1"/>
    </source>
</evidence>
<dbReference type="PANTHER" id="PTHR47561">
    <property type="entry name" value="POLYSACCHARIDE DEACETYLASE FAMILY PROTEIN (AFU_ORTHOLOGUE AFUA_6G05030)"/>
    <property type="match status" value="1"/>
</dbReference>